<protein>
    <submittedName>
        <fullName evidence="3">Uncharacterized protein</fullName>
    </submittedName>
</protein>
<feature type="region of interest" description="Disordered" evidence="2">
    <location>
        <begin position="138"/>
        <end position="179"/>
    </location>
</feature>
<feature type="compositionally biased region" description="Basic and acidic residues" evidence="2">
    <location>
        <begin position="84"/>
        <end position="100"/>
    </location>
</feature>
<dbReference type="Proteomes" id="UP000475862">
    <property type="component" value="Unassembled WGS sequence"/>
</dbReference>
<evidence type="ECO:0000256" key="1">
    <source>
        <dbReference type="SAM" id="Coils"/>
    </source>
</evidence>
<dbReference type="EMBL" id="VYZN01001267">
    <property type="protein sequence ID" value="KAE9522361.1"/>
    <property type="molecule type" value="Genomic_DNA"/>
</dbReference>
<accession>A0A6G0SXE3</accession>
<keyword evidence="1" id="KW-0175">Coiled coil</keyword>
<name>A0A6G0SXE3_APHGL</name>
<feature type="region of interest" description="Disordered" evidence="2">
    <location>
        <begin position="84"/>
        <end position="126"/>
    </location>
</feature>
<proteinExistence type="predicted"/>
<keyword evidence="4" id="KW-1185">Reference proteome</keyword>
<dbReference type="OrthoDB" id="6627915at2759"/>
<dbReference type="AlphaFoldDB" id="A0A6G0SXE3"/>
<reference evidence="3 4" key="1">
    <citation type="submission" date="2019-08" db="EMBL/GenBank/DDBJ databases">
        <title>The genome of the soybean aphid Biotype 1, its phylome, world population structure and adaptation to the North American continent.</title>
        <authorList>
            <person name="Giordano R."/>
            <person name="Donthu R.K."/>
            <person name="Hernandez A.G."/>
            <person name="Wright C.L."/>
            <person name="Zimin A.V."/>
        </authorList>
    </citation>
    <scope>NUCLEOTIDE SEQUENCE [LARGE SCALE GENOMIC DNA]</scope>
    <source>
        <tissue evidence="3">Whole aphids</tissue>
    </source>
</reference>
<feature type="compositionally biased region" description="Basic residues" evidence="2">
    <location>
        <begin position="101"/>
        <end position="124"/>
    </location>
</feature>
<sequence>MPLLSGSALVARSSSIVLVQLILQAISMLENIRAKVDGIVSDRAVKGARSVMETTEAKTNEELEITEIEKNEQLETTEAKINEELKITPEPHETEEEKIKPNSRLKKRRPRLKFKQPSRARRREIRAAARAEAAAVAIADSSLNTERKSSKQLECADEDNVSTSRQKIQEPSPECSNNI</sequence>
<evidence type="ECO:0000313" key="4">
    <source>
        <dbReference type="Proteomes" id="UP000475862"/>
    </source>
</evidence>
<comment type="caution">
    <text evidence="3">The sequence shown here is derived from an EMBL/GenBank/DDBJ whole genome shotgun (WGS) entry which is preliminary data.</text>
</comment>
<gene>
    <name evidence="3" type="ORF">AGLY_017239</name>
</gene>
<organism evidence="3 4">
    <name type="scientific">Aphis glycines</name>
    <name type="common">Soybean aphid</name>
    <dbReference type="NCBI Taxonomy" id="307491"/>
    <lineage>
        <taxon>Eukaryota</taxon>
        <taxon>Metazoa</taxon>
        <taxon>Ecdysozoa</taxon>
        <taxon>Arthropoda</taxon>
        <taxon>Hexapoda</taxon>
        <taxon>Insecta</taxon>
        <taxon>Pterygota</taxon>
        <taxon>Neoptera</taxon>
        <taxon>Paraneoptera</taxon>
        <taxon>Hemiptera</taxon>
        <taxon>Sternorrhyncha</taxon>
        <taxon>Aphidomorpha</taxon>
        <taxon>Aphidoidea</taxon>
        <taxon>Aphididae</taxon>
        <taxon>Aphidini</taxon>
        <taxon>Aphis</taxon>
        <taxon>Aphis</taxon>
    </lineage>
</organism>
<evidence type="ECO:0000313" key="3">
    <source>
        <dbReference type="EMBL" id="KAE9522361.1"/>
    </source>
</evidence>
<evidence type="ECO:0000256" key="2">
    <source>
        <dbReference type="SAM" id="MobiDB-lite"/>
    </source>
</evidence>
<feature type="coiled-coil region" evidence="1">
    <location>
        <begin position="51"/>
        <end position="80"/>
    </location>
</feature>